<keyword evidence="3 5" id="KW-0067">ATP-binding</keyword>
<dbReference type="SUPFAM" id="SSF52540">
    <property type="entry name" value="P-loop containing nucleoside triphosphate hydrolases"/>
    <property type="match status" value="1"/>
</dbReference>
<dbReference type="GO" id="GO:0005524">
    <property type="term" value="F:ATP binding"/>
    <property type="evidence" value="ECO:0007669"/>
    <property type="project" value="UniProtKB-KW"/>
</dbReference>
<evidence type="ECO:0000313" key="6">
    <source>
        <dbReference type="Proteomes" id="UP001597544"/>
    </source>
</evidence>
<dbReference type="InterPro" id="IPR003439">
    <property type="entry name" value="ABC_transporter-like_ATP-bd"/>
</dbReference>
<organism evidence="5 6">
    <name type="scientific">Pontibacter locisalis</name>
    <dbReference type="NCBI Taxonomy" id="1719035"/>
    <lineage>
        <taxon>Bacteria</taxon>
        <taxon>Pseudomonadati</taxon>
        <taxon>Bacteroidota</taxon>
        <taxon>Cytophagia</taxon>
        <taxon>Cytophagales</taxon>
        <taxon>Hymenobacteraceae</taxon>
        <taxon>Pontibacter</taxon>
    </lineage>
</organism>
<proteinExistence type="predicted"/>
<dbReference type="PANTHER" id="PTHR42781:SF4">
    <property type="entry name" value="SPERMIDINE_PUTRESCINE IMPORT ATP-BINDING PROTEIN POTA"/>
    <property type="match status" value="1"/>
</dbReference>
<dbReference type="PANTHER" id="PTHR42781">
    <property type="entry name" value="SPERMIDINE/PUTRESCINE IMPORT ATP-BINDING PROTEIN POTA"/>
    <property type="match status" value="1"/>
</dbReference>
<name>A0ABW5IK91_9BACT</name>
<evidence type="ECO:0000313" key="5">
    <source>
        <dbReference type="EMBL" id="MFD2512420.1"/>
    </source>
</evidence>
<dbReference type="Proteomes" id="UP001597544">
    <property type="component" value="Unassembled WGS sequence"/>
</dbReference>
<dbReference type="RefSeq" id="WP_377502478.1">
    <property type="nucleotide sequence ID" value="NZ_JBHULU010000001.1"/>
</dbReference>
<dbReference type="PROSITE" id="PS00211">
    <property type="entry name" value="ABC_TRANSPORTER_1"/>
    <property type="match status" value="1"/>
</dbReference>
<accession>A0ABW5IK91</accession>
<dbReference type="PROSITE" id="PS50893">
    <property type="entry name" value="ABC_TRANSPORTER_2"/>
    <property type="match status" value="1"/>
</dbReference>
<evidence type="ECO:0000259" key="4">
    <source>
        <dbReference type="PROSITE" id="PS50893"/>
    </source>
</evidence>
<keyword evidence="6" id="KW-1185">Reference proteome</keyword>
<dbReference type="InterPro" id="IPR003593">
    <property type="entry name" value="AAA+_ATPase"/>
</dbReference>
<dbReference type="InterPro" id="IPR017871">
    <property type="entry name" value="ABC_transporter-like_CS"/>
</dbReference>
<dbReference type="Gene3D" id="3.40.50.300">
    <property type="entry name" value="P-loop containing nucleotide triphosphate hydrolases"/>
    <property type="match status" value="1"/>
</dbReference>
<dbReference type="Pfam" id="PF00005">
    <property type="entry name" value="ABC_tran"/>
    <property type="match status" value="1"/>
</dbReference>
<dbReference type="EMBL" id="JBHULU010000001">
    <property type="protein sequence ID" value="MFD2512420.1"/>
    <property type="molecule type" value="Genomic_DNA"/>
</dbReference>
<keyword evidence="2" id="KW-0547">Nucleotide-binding</keyword>
<gene>
    <name evidence="5" type="ORF">ACFSRY_00965</name>
</gene>
<dbReference type="SMART" id="SM00382">
    <property type="entry name" value="AAA"/>
    <property type="match status" value="1"/>
</dbReference>
<protein>
    <submittedName>
        <fullName evidence="5">ABC transporter ATP-binding protein</fullName>
    </submittedName>
</protein>
<evidence type="ECO:0000256" key="1">
    <source>
        <dbReference type="ARBA" id="ARBA00022448"/>
    </source>
</evidence>
<dbReference type="InterPro" id="IPR050093">
    <property type="entry name" value="ABC_SmlMolc_Importer"/>
</dbReference>
<dbReference type="InterPro" id="IPR008995">
    <property type="entry name" value="Mo/tungstate-bd_C_term_dom"/>
</dbReference>
<dbReference type="Pfam" id="PF08402">
    <property type="entry name" value="TOBE_2"/>
    <property type="match status" value="1"/>
</dbReference>
<keyword evidence="1" id="KW-0813">Transport</keyword>
<dbReference type="InterPro" id="IPR027417">
    <property type="entry name" value="P-loop_NTPase"/>
</dbReference>
<feature type="domain" description="ABC transporter" evidence="4">
    <location>
        <begin position="4"/>
        <end position="231"/>
    </location>
</feature>
<dbReference type="InterPro" id="IPR013611">
    <property type="entry name" value="Transp-assoc_OB_typ2"/>
</dbReference>
<comment type="caution">
    <text evidence="5">The sequence shown here is derived from an EMBL/GenBank/DDBJ whole genome shotgun (WGS) entry which is preliminary data.</text>
</comment>
<evidence type="ECO:0000256" key="3">
    <source>
        <dbReference type="ARBA" id="ARBA00022840"/>
    </source>
</evidence>
<dbReference type="SUPFAM" id="SSF50331">
    <property type="entry name" value="MOP-like"/>
    <property type="match status" value="1"/>
</dbReference>
<sequence length="327" mass="35799">MSFLEVSEISVGDEAKAVLKGITFTQKAFQNIAIAGETGSGKSTVLKVIAGLAQPESGEVIFKGQNVVGPEEKLIPGHKGIAYLSQHFELPHSLRVEQVLKYANTMPGGEAEALYNICRISHLLKRKTNELSGGERQRIALARLLSTSPSLLLLDEPFSNLDMVHKNVLKSVIRDISEEMGITCTLISHDPQDSLSWAETILVMKEGEIVQQGPPNQVYTCPLNEYVAGLFGRYNLITSEAMLKQFELNKQSSERILRPEELQIVTNKTKAVPGRVQRVYFYGSYSELEVAVADGTVVVRVTDGEHNTGDQVYVSLASGLKKTAPGV</sequence>
<evidence type="ECO:0000256" key="2">
    <source>
        <dbReference type="ARBA" id="ARBA00022741"/>
    </source>
</evidence>
<reference evidence="6" key="1">
    <citation type="journal article" date="2019" name="Int. J. Syst. Evol. Microbiol.">
        <title>The Global Catalogue of Microorganisms (GCM) 10K type strain sequencing project: providing services to taxonomists for standard genome sequencing and annotation.</title>
        <authorList>
            <consortium name="The Broad Institute Genomics Platform"/>
            <consortium name="The Broad Institute Genome Sequencing Center for Infectious Disease"/>
            <person name="Wu L."/>
            <person name="Ma J."/>
        </authorList>
    </citation>
    <scope>NUCLEOTIDE SEQUENCE [LARGE SCALE GENOMIC DNA]</scope>
    <source>
        <strain evidence="6">KCTC 42498</strain>
    </source>
</reference>